<dbReference type="EC" id="3.5.1.2" evidence="7"/>
<dbReference type="SUPFAM" id="SSF52317">
    <property type="entry name" value="Class I glutamine amidotransferase-like"/>
    <property type="match status" value="1"/>
</dbReference>
<gene>
    <name evidence="7 8" type="primary">pdxT</name>
    <name evidence="8" type="ORF">ACFOZY_03295</name>
</gene>
<comment type="catalytic activity">
    <reaction evidence="7">
        <text>aldehydo-D-ribose 5-phosphate + D-glyceraldehyde 3-phosphate + L-glutamine = pyridoxal 5'-phosphate + L-glutamate + phosphate + 3 H2O + H(+)</text>
        <dbReference type="Rhea" id="RHEA:31507"/>
        <dbReference type="ChEBI" id="CHEBI:15377"/>
        <dbReference type="ChEBI" id="CHEBI:15378"/>
        <dbReference type="ChEBI" id="CHEBI:29985"/>
        <dbReference type="ChEBI" id="CHEBI:43474"/>
        <dbReference type="ChEBI" id="CHEBI:58273"/>
        <dbReference type="ChEBI" id="CHEBI:58359"/>
        <dbReference type="ChEBI" id="CHEBI:59776"/>
        <dbReference type="ChEBI" id="CHEBI:597326"/>
        <dbReference type="EC" id="4.3.3.6"/>
    </reaction>
</comment>
<feature type="binding site" evidence="7">
    <location>
        <position position="103"/>
    </location>
    <ligand>
        <name>L-glutamine</name>
        <dbReference type="ChEBI" id="CHEBI:58359"/>
    </ligand>
</feature>
<evidence type="ECO:0000256" key="4">
    <source>
        <dbReference type="ARBA" id="ARBA00022962"/>
    </source>
</evidence>
<dbReference type="EC" id="4.3.3.6" evidence="7"/>
<sequence>MTVIGVLGLQGAVGEHLKQLQSCGVDAVVVKKAEQLQDIDGLIIPGGESTAIRNLMDRYGFVEPLKSFEQPIFGTCAGMVLLANELSGTEESHLQRINIRVKRNASGRQKDSFEAALEVKGLEEPYHAVFIRAPYVEETGDGVEVLATYDGQVVAAKEGNILVSAFHPELTDDHRFLQLFIDMVNSSKLTVV</sequence>
<comment type="caution">
    <text evidence="8">The sequence shown here is derived from an EMBL/GenBank/DDBJ whole genome shotgun (WGS) entry which is preliminary data.</text>
</comment>
<dbReference type="EMBL" id="JBHSEC010000003">
    <property type="protein sequence ID" value="MFC4409459.1"/>
    <property type="molecule type" value="Genomic_DNA"/>
</dbReference>
<comment type="function">
    <text evidence="7">Catalyzes the hydrolysis of glutamine to glutamate and ammonia as part of the biosynthesis of pyridoxal 5'-phosphate. The resulting ammonia molecule is channeled to the active site of PdxS.</text>
</comment>
<feature type="binding site" evidence="7">
    <location>
        <begin position="131"/>
        <end position="132"/>
    </location>
    <ligand>
        <name>L-glutamine</name>
        <dbReference type="ChEBI" id="CHEBI:58359"/>
    </ligand>
</feature>
<dbReference type="PROSITE" id="PS01236">
    <property type="entry name" value="PDXT_SNO_1"/>
    <property type="match status" value="1"/>
</dbReference>
<dbReference type="InterPro" id="IPR002161">
    <property type="entry name" value="PdxT/SNO"/>
</dbReference>
<evidence type="ECO:0000256" key="5">
    <source>
        <dbReference type="ARBA" id="ARBA00023239"/>
    </source>
</evidence>
<dbReference type="CDD" id="cd01749">
    <property type="entry name" value="GATase1_PB"/>
    <property type="match status" value="1"/>
</dbReference>
<organism evidence="8 9">
    <name type="scientific">Chungangia koreensis</name>
    <dbReference type="NCBI Taxonomy" id="752657"/>
    <lineage>
        <taxon>Bacteria</taxon>
        <taxon>Bacillati</taxon>
        <taxon>Bacillota</taxon>
        <taxon>Bacilli</taxon>
        <taxon>Lactobacillales</taxon>
        <taxon>Chungangia</taxon>
    </lineage>
</organism>
<dbReference type="PANTHER" id="PTHR31559">
    <property type="entry name" value="PYRIDOXAL 5'-PHOSPHATE SYNTHASE SUBUNIT SNO"/>
    <property type="match status" value="1"/>
</dbReference>
<dbReference type="GO" id="GO:0004359">
    <property type="term" value="F:glutaminase activity"/>
    <property type="evidence" value="ECO:0007669"/>
    <property type="project" value="UniProtKB-EC"/>
</dbReference>
<feature type="active site" description="Nucleophile" evidence="7">
    <location>
        <position position="76"/>
    </location>
</feature>
<dbReference type="Proteomes" id="UP001595817">
    <property type="component" value="Unassembled WGS sequence"/>
</dbReference>
<evidence type="ECO:0000256" key="7">
    <source>
        <dbReference type="HAMAP-Rule" id="MF_01615"/>
    </source>
</evidence>
<keyword evidence="4 7" id="KW-0315">Glutamine amidotransferase</keyword>
<protein>
    <recommendedName>
        <fullName evidence="7">Pyridoxal 5'-phosphate synthase subunit PdxT</fullName>
        <ecNumber evidence="7">4.3.3.6</ecNumber>
    </recommendedName>
    <alternativeName>
        <fullName evidence="7">Pdx2</fullName>
    </alternativeName>
    <alternativeName>
        <fullName evidence="7">Pyridoxal 5'-phosphate synthase glutaminase subunit</fullName>
        <ecNumber evidence="7">3.5.1.2</ecNumber>
    </alternativeName>
</protein>
<accession>A0ABV8X2V2</accession>
<proteinExistence type="inferred from homology"/>
<dbReference type="InterPro" id="IPR021196">
    <property type="entry name" value="PdxT/SNO_CS"/>
</dbReference>
<dbReference type="Gene3D" id="3.40.50.880">
    <property type="match status" value="1"/>
</dbReference>
<keyword evidence="3 7" id="KW-0663">Pyridoxal phosphate</keyword>
<dbReference type="PANTHER" id="PTHR31559:SF0">
    <property type="entry name" value="PYRIDOXAL 5'-PHOSPHATE SYNTHASE SUBUNIT SNO1-RELATED"/>
    <property type="match status" value="1"/>
</dbReference>
<dbReference type="PROSITE" id="PS51130">
    <property type="entry name" value="PDXT_SNO_2"/>
    <property type="match status" value="1"/>
</dbReference>
<evidence type="ECO:0000313" key="8">
    <source>
        <dbReference type="EMBL" id="MFC4409459.1"/>
    </source>
</evidence>
<reference evidence="9" key="1">
    <citation type="journal article" date="2019" name="Int. J. Syst. Evol. Microbiol.">
        <title>The Global Catalogue of Microorganisms (GCM) 10K type strain sequencing project: providing services to taxonomists for standard genome sequencing and annotation.</title>
        <authorList>
            <consortium name="The Broad Institute Genomics Platform"/>
            <consortium name="The Broad Institute Genome Sequencing Center for Infectious Disease"/>
            <person name="Wu L."/>
            <person name="Ma J."/>
        </authorList>
    </citation>
    <scope>NUCLEOTIDE SEQUENCE [LARGE SCALE GENOMIC DNA]</scope>
    <source>
        <strain evidence="9">CCUG 59778</strain>
    </source>
</reference>
<evidence type="ECO:0000313" key="9">
    <source>
        <dbReference type="Proteomes" id="UP001595817"/>
    </source>
</evidence>
<feature type="binding site" evidence="7">
    <location>
        <begin position="47"/>
        <end position="49"/>
    </location>
    <ligand>
        <name>L-glutamine</name>
        <dbReference type="ChEBI" id="CHEBI:58359"/>
    </ligand>
</feature>
<keyword evidence="2 7" id="KW-0378">Hydrolase</keyword>
<keyword evidence="9" id="KW-1185">Reference proteome</keyword>
<dbReference type="PROSITE" id="PS51273">
    <property type="entry name" value="GATASE_TYPE_1"/>
    <property type="match status" value="1"/>
</dbReference>
<dbReference type="GO" id="GO:0036381">
    <property type="term" value="F:pyridoxal 5'-phosphate synthase (glutamine hydrolysing) activity"/>
    <property type="evidence" value="ECO:0007669"/>
    <property type="project" value="UniProtKB-EC"/>
</dbReference>
<dbReference type="RefSeq" id="WP_378152563.1">
    <property type="nucleotide sequence ID" value="NZ_JBHSEC010000003.1"/>
</dbReference>
<evidence type="ECO:0000256" key="2">
    <source>
        <dbReference type="ARBA" id="ARBA00022801"/>
    </source>
</evidence>
<dbReference type="NCBIfam" id="TIGR03800">
    <property type="entry name" value="PLP_synth_Pdx2"/>
    <property type="match status" value="1"/>
</dbReference>
<comment type="similarity">
    <text evidence="1 7">Belongs to the glutaminase PdxT/SNO family.</text>
</comment>
<evidence type="ECO:0000256" key="1">
    <source>
        <dbReference type="ARBA" id="ARBA00008345"/>
    </source>
</evidence>
<feature type="active site" description="Charge relay system" evidence="7">
    <location>
        <position position="169"/>
    </location>
</feature>
<feature type="active site" description="Charge relay system" evidence="7">
    <location>
        <position position="167"/>
    </location>
</feature>
<evidence type="ECO:0000256" key="6">
    <source>
        <dbReference type="ARBA" id="ARBA00049534"/>
    </source>
</evidence>
<comment type="subunit">
    <text evidence="7">In the presence of PdxS, forms a dodecamer of heterodimers. Only shows activity in the heterodimer.</text>
</comment>
<dbReference type="Pfam" id="PF01174">
    <property type="entry name" value="SNO"/>
    <property type="match status" value="1"/>
</dbReference>
<comment type="pathway">
    <text evidence="7">Cofactor biosynthesis; pyridoxal 5'-phosphate biosynthesis.</text>
</comment>
<keyword evidence="5 7" id="KW-0456">Lyase</keyword>
<comment type="catalytic activity">
    <reaction evidence="6 7">
        <text>L-glutamine + H2O = L-glutamate + NH4(+)</text>
        <dbReference type="Rhea" id="RHEA:15889"/>
        <dbReference type="ChEBI" id="CHEBI:15377"/>
        <dbReference type="ChEBI" id="CHEBI:28938"/>
        <dbReference type="ChEBI" id="CHEBI:29985"/>
        <dbReference type="ChEBI" id="CHEBI:58359"/>
        <dbReference type="EC" id="3.5.1.2"/>
    </reaction>
</comment>
<name>A0ABV8X2V2_9LACT</name>
<dbReference type="InterPro" id="IPR029062">
    <property type="entry name" value="Class_I_gatase-like"/>
</dbReference>
<dbReference type="PIRSF" id="PIRSF005639">
    <property type="entry name" value="Glut_amidoT_SNO"/>
    <property type="match status" value="1"/>
</dbReference>
<evidence type="ECO:0000256" key="3">
    <source>
        <dbReference type="ARBA" id="ARBA00022898"/>
    </source>
</evidence>
<dbReference type="HAMAP" id="MF_01615">
    <property type="entry name" value="PdxT"/>
    <property type="match status" value="1"/>
</dbReference>